<dbReference type="RefSeq" id="XP_065662640.1">
    <property type="nucleotide sequence ID" value="XM_065806568.1"/>
</dbReference>
<feature type="domain" description="DNA helicase Pif1-like 2B" evidence="3">
    <location>
        <begin position="183"/>
        <end position="228"/>
    </location>
</feature>
<dbReference type="Pfam" id="PF21530">
    <property type="entry name" value="Pif1_2B_dom"/>
    <property type="match status" value="1"/>
</dbReference>
<evidence type="ECO:0000256" key="1">
    <source>
        <dbReference type="RuleBase" id="RU363044"/>
    </source>
</evidence>
<dbReference type="SUPFAM" id="SSF52540">
    <property type="entry name" value="P-loop containing nucleoside triphosphate hydrolases"/>
    <property type="match status" value="1"/>
</dbReference>
<evidence type="ECO:0000259" key="2">
    <source>
        <dbReference type="Pfam" id="PF05970"/>
    </source>
</evidence>
<gene>
    <name evidence="5" type="primary">LOC136085277</name>
</gene>
<keyword evidence="1" id="KW-0378">Hydrolase</keyword>
<dbReference type="InterPro" id="IPR027417">
    <property type="entry name" value="P-loop_NTPase"/>
</dbReference>
<comment type="similarity">
    <text evidence="1">Belongs to the helicase family.</text>
</comment>
<dbReference type="Proteomes" id="UP001652625">
    <property type="component" value="Chromosome 09"/>
</dbReference>
<keyword evidence="4" id="KW-1185">Reference proteome</keyword>
<sequence>MVHDTLKDCRGNERDMSRVLFSLAGNFRQTLSIIPRGTAADAINACLKASSTLWPDVKRRVLTTNMRARVSGDPSALEFSRLLLMLGKGRVQPDQDGRIGFPANYFNMVKSLLELKNKVFLDIQRKYADGPNSYYAWLCERAILAPTNRAVNAINANMINEIPGQVHTYTSVDTTTDMDDAVDFLNSFKKSTAFLTPSHKVKLKVGTPIILLRNLDAPKLCNGTQLGIKKCMPHVIEATILAGCAKGEDVFIPRIPLIHDDKNPPLHFKRLQFPVRISFPMTINKSQCQSLQVVGINLEKPCFSHGQLYVACSRVGSPQNLYILALENKTVNVVYQNALQ</sequence>
<dbReference type="EC" id="5.6.2.3" evidence="1"/>
<protein>
    <recommendedName>
        <fullName evidence="1">ATP-dependent DNA helicase</fullName>
        <ecNumber evidence="1">5.6.2.3</ecNumber>
    </recommendedName>
</protein>
<dbReference type="InterPro" id="IPR049163">
    <property type="entry name" value="Pif1-like_2B_dom"/>
</dbReference>
<keyword evidence="1" id="KW-0067">ATP-binding</keyword>
<dbReference type="InterPro" id="IPR010285">
    <property type="entry name" value="DNA_helicase_pif1-like_DEAD"/>
</dbReference>
<name>A0ABM4CLH8_HYDVU</name>
<keyword evidence="1" id="KW-0227">DNA damage</keyword>
<comment type="cofactor">
    <cofactor evidence="1">
        <name>Mg(2+)</name>
        <dbReference type="ChEBI" id="CHEBI:18420"/>
    </cofactor>
</comment>
<accession>A0ABM4CLH8</accession>
<dbReference type="Pfam" id="PF05970">
    <property type="entry name" value="PIF1"/>
    <property type="match status" value="1"/>
</dbReference>
<evidence type="ECO:0000259" key="3">
    <source>
        <dbReference type="Pfam" id="PF21530"/>
    </source>
</evidence>
<proteinExistence type="inferred from homology"/>
<comment type="catalytic activity">
    <reaction evidence="1">
        <text>ATP + H2O = ADP + phosphate + H(+)</text>
        <dbReference type="Rhea" id="RHEA:13065"/>
        <dbReference type="ChEBI" id="CHEBI:15377"/>
        <dbReference type="ChEBI" id="CHEBI:15378"/>
        <dbReference type="ChEBI" id="CHEBI:30616"/>
        <dbReference type="ChEBI" id="CHEBI:43474"/>
        <dbReference type="ChEBI" id="CHEBI:456216"/>
        <dbReference type="EC" id="5.6.2.3"/>
    </reaction>
</comment>
<dbReference type="PANTHER" id="PTHR10492:SF57">
    <property type="entry name" value="ATP-DEPENDENT DNA HELICASE"/>
    <property type="match status" value="1"/>
</dbReference>
<evidence type="ECO:0000313" key="5">
    <source>
        <dbReference type="RefSeq" id="XP_065662640.1"/>
    </source>
</evidence>
<reference evidence="5" key="1">
    <citation type="submission" date="2025-08" db="UniProtKB">
        <authorList>
            <consortium name="RefSeq"/>
        </authorList>
    </citation>
    <scope>IDENTIFICATION</scope>
</reference>
<dbReference type="GeneID" id="136085277"/>
<keyword evidence="1" id="KW-0234">DNA repair</keyword>
<keyword evidence="1" id="KW-0547">Nucleotide-binding</keyword>
<dbReference type="PANTHER" id="PTHR10492">
    <property type="match status" value="1"/>
</dbReference>
<organism evidence="4 5">
    <name type="scientific">Hydra vulgaris</name>
    <name type="common">Hydra</name>
    <name type="synonym">Hydra attenuata</name>
    <dbReference type="NCBI Taxonomy" id="6087"/>
    <lineage>
        <taxon>Eukaryota</taxon>
        <taxon>Metazoa</taxon>
        <taxon>Cnidaria</taxon>
        <taxon>Hydrozoa</taxon>
        <taxon>Hydroidolina</taxon>
        <taxon>Anthoathecata</taxon>
        <taxon>Aplanulata</taxon>
        <taxon>Hydridae</taxon>
        <taxon>Hydra</taxon>
    </lineage>
</organism>
<keyword evidence="1" id="KW-0347">Helicase</keyword>
<keyword evidence="1" id="KW-0233">DNA recombination</keyword>
<feature type="domain" description="DNA helicase Pif1-like DEAD-box helicase" evidence="2">
    <location>
        <begin position="22"/>
        <end position="95"/>
    </location>
</feature>
<evidence type="ECO:0000313" key="4">
    <source>
        <dbReference type="Proteomes" id="UP001652625"/>
    </source>
</evidence>